<keyword evidence="1" id="KW-0805">Transcription regulation</keyword>
<evidence type="ECO:0000313" key="6">
    <source>
        <dbReference type="EMBL" id="SHF15001.1"/>
    </source>
</evidence>
<dbReference type="AlphaFoldDB" id="A0A1M4ZAD4"/>
<dbReference type="GO" id="GO:0016301">
    <property type="term" value="F:kinase activity"/>
    <property type="evidence" value="ECO:0007669"/>
    <property type="project" value="UniProtKB-KW"/>
</dbReference>
<feature type="domain" description="HTH crp-type" evidence="5">
    <location>
        <begin position="151"/>
        <end position="224"/>
    </location>
</feature>
<accession>A0A1M4ZAD4</accession>
<dbReference type="CDD" id="cd00038">
    <property type="entry name" value="CAP_ED"/>
    <property type="match status" value="1"/>
</dbReference>
<reference evidence="6 7" key="1">
    <citation type="submission" date="2016-11" db="EMBL/GenBank/DDBJ databases">
        <authorList>
            <person name="Jaros S."/>
            <person name="Januszkiewicz K."/>
            <person name="Wedrychowicz H."/>
        </authorList>
    </citation>
    <scope>NUCLEOTIDE SEQUENCE [LARGE SCALE GENOMIC DNA]</scope>
    <source>
        <strain evidence="6 7">DSM 44523</strain>
    </source>
</reference>
<dbReference type="Pfam" id="PF00027">
    <property type="entry name" value="cNMP_binding"/>
    <property type="match status" value="1"/>
</dbReference>
<dbReference type="InterPro" id="IPR036388">
    <property type="entry name" value="WH-like_DNA-bd_sf"/>
</dbReference>
<evidence type="ECO:0000313" key="7">
    <source>
        <dbReference type="Proteomes" id="UP000184501"/>
    </source>
</evidence>
<dbReference type="STRING" id="2017.SAMN05444320_102663"/>
<gene>
    <name evidence="6" type="ORF">SAMN05444320_102663</name>
</gene>
<dbReference type="SMART" id="SM00100">
    <property type="entry name" value="cNMP"/>
    <property type="match status" value="1"/>
</dbReference>
<dbReference type="Pfam" id="PF13545">
    <property type="entry name" value="HTH_Crp_2"/>
    <property type="match status" value="1"/>
</dbReference>
<dbReference type="SUPFAM" id="SSF46785">
    <property type="entry name" value="Winged helix' DNA-binding domain"/>
    <property type="match status" value="1"/>
</dbReference>
<keyword evidence="6" id="KW-0808">Transferase</keyword>
<evidence type="ECO:0000256" key="2">
    <source>
        <dbReference type="ARBA" id="ARBA00023125"/>
    </source>
</evidence>
<keyword evidence="3" id="KW-0804">Transcription</keyword>
<keyword evidence="2" id="KW-0238">DNA-binding</keyword>
<dbReference type="Gene3D" id="1.10.10.10">
    <property type="entry name" value="Winged helix-like DNA-binding domain superfamily/Winged helix DNA-binding domain"/>
    <property type="match status" value="1"/>
</dbReference>
<feature type="domain" description="Cyclic nucleotide-binding" evidence="4">
    <location>
        <begin position="16"/>
        <end position="119"/>
    </location>
</feature>
<evidence type="ECO:0000259" key="5">
    <source>
        <dbReference type="PROSITE" id="PS51063"/>
    </source>
</evidence>
<evidence type="ECO:0000256" key="1">
    <source>
        <dbReference type="ARBA" id="ARBA00023015"/>
    </source>
</evidence>
<evidence type="ECO:0000259" key="4">
    <source>
        <dbReference type="PROSITE" id="PS50042"/>
    </source>
</evidence>
<dbReference type="SUPFAM" id="SSF51206">
    <property type="entry name" value="cAMP-binding domain-like"/>
    <property type="match status" value="1"/>
</dbReference>
<dbReference type="InterPro" id="IPR014710">
    <property type="entry name" value="RmlC-like_jellyroll"/>
</dbReference>
<dbReference type="PANTHER" id="PTHR24567:SF68">
    <property type="entry name" value="DNA-BINDING TRANSCRIPTIONAL DUAL REGULATOR CRP"/>
    <property type="match status" value="1"/>
</dbReference>
<dbReference type="PROSITE" id="PS50042">
    <property type="entry name" value="CNMP_BINDING_3"/>
    <property type="match status" value="1"/>
</dbReference>
<evidence type="ECO:0000256" key="3">
    <source>
        <dbReference type="ARBA" id="ARBA00023163"/>
    </source>
</evidence>
<dbReference type="InterPro" id="IPR050397">
    <property type="entry name" value="Env_Response_Regulators"/>
</dbReference>
<proteinExistence type="predicted"/>
<sequence>MSAFPPSDAVGANTPFFSAIPPSERAELRALGDVRPYAARQTVLRVADPGVSAVVLLSGYVKIVGISVAGAEAVLDFLGPGDIVGEFAVLDGRPRSASVVALTPLSALVVPAPALRAFLDRHPRTAALLHRTVLARVRQANHNRTEHTGVARVERRLTRLLLDLARRFGRQERAGVVIGVPLSQEDVASCVAASREQVIRALRVLRRDGVVAVRRREITLLRPEPFAGWAAPGTSAKE</sequence>
<dbReference type="InterPro" id="IPR012318">
    <property type="entry name" value="HTH_CRP"/>
</dbReference>
<keyword evidence="6" id="KW-0418">Kinase</keyword>
<dbReference type="OrthoDB" id="3625614at2"/>
<dbReference type="EMBL" id="FQVN01000002">
    <property type="protein sequence ID" value="SHF15001.1"/>
    <property type="molecule type" value="Genomic_DNA"/>
</dbReference>
<organism evidence="6 7">
    <name type="scientific">Streptoalloteichus hindustanus</name>
    <dbReference type="NCBI Taxonomy" id="2017"/>
    <lineage>
        <taxon>Bacteria</taxon>
        <taxon>Bacillati</taxon>
        <taxon>Actinomycetota</taxon>
        <taxon>Actinomycetes</taxon>
        <taxon>Pseudonocardiales</taxon>
        <taxon>Pseudonocardiaceae</taxon>
        <taxon>Streptoalloteichus</taxon>
    </lineage>
</organism>
<keyword evidence="7" id="KW-1185">Reference proteome</keyword>
<dbReference type="Gene3D" id="2.60.120.10">
    <property type="entry name" value="Jelly Rolls"/>
    <property type="match status" value="1"/>
</dbReference>
<dbReference type="RefSeq" id="WP_073480858.1">
    <property type="nucleotide sequence ID" value="NZ_FQVN01000002.1"/>
</dbReference>
<dbReference type="GO" id="GO:0003700">
    <property type="term" value="F:DNA-binding transcription factor activity"/>
    <property type="evidence" value="ECO:0007669"/>
    <property type="project" value="TreeGrafter"/>
</dbReference>
<name>A0A1M4ZAD4_STRHI</name>
<dbReference type="InterPro" id="IPR018490">
    <property type="entry name" value="cNMP-bd_dom_sf"/>
</dbReference>
<dbReference type="Proteomes" id="UP000184501">
    <property type="component" value="Unassembled WGS sequence"/>
</dbReference>
<dbReference type="GO" id="GO:0005829">
    <property type="term" value="C:cytosol"/>
    <property type="evidence" value="ECO:0007669"/>
    <property type="project" value="TreeGrafter"/>
</dbReference>
<protein>
    <submittedName>
        <fullName evidence="6">cAMP-binding domain of CRP or a regulatory subunit of cAMP-dependent protein kinases</fullName>
    </submittedName>
</protein>
<dbReference type="InterPro" id="IPR036390">
    <property type="entry name" value="WH_DNA-bd_sf"/>
</dbReference>
<dbReference type="PANTHER" id="PTHR24567">
    <property type="entry name" value="CRP FAMILY TRANSCRIPTIONAL REGULATORY PROTEIN"/>
    <property type="match status" value="1"/>
</dbReference>
<dbReference type="PROSITE" id="PS00889">
    <property type="entry name" value="CNMP_BINDING_2"/>
    <property type="match status" value="1"/>
</dbReference>
<dbReference type="SMART" id="SM00419">
    <property type="entry name" value="HTH_CRP"/>
    <property type="match status" value="1"/>
</dbReference>
<dbReference type="PROSITE" id="PS51063">
    <property type="entry name" value="HTH_CRP_2"/>
    <property type="match status" value="1"/>
</dbReference>
<dbReference type="InterPro" id="IPR018488">
    <property type="entry name" value="cNMP-bd_CS"/>
</dbReference>
<dbReference type="InterPro" id="IPR000595">
    <property type="entry name" value="cNMP-bd_dom"/>
</dbReference>
<dbReference type="GO" id="GO:0003677">
    <property type="term" value="F:DNA binding"/>
    <property type="evidence" value="ECO:0007669"/>
    <property type="project" value="UniProtKB-KW"/>
</dbReference>